<sequence>MPTPWLYVADREKEFTVRMLRWANQLSILSSIYIIGTFPGRILANYGVVSNRQPTRRTHEGGNIHRSSVPSAKGIVPARQNGGCAAVEKTGRLSHSLRRRIPGVAPDETVARSLECDSDISPGYQRHGQYHGAGSNENVSRVLPEGNNQAKAAVAADAELILDKRRVYPVTHRAGANAPTGWAAVNHGATA</sequence>
<accession>A0A6A5YJT3</accession>
<evidence type="ECO:0000313" key="2">
    <source>
        <dbReference type="Proteomes" id="UP000799770"/>
    </source>
</evidence>
<gene>
    <name evidence="1" type="ORF">BDV96DRAFT_637554</name>
</gene>
<name>A0A6A5YJT3_9PLEO</name>
<reference evidence="1" key="1">
    <citation type="journal article" date="2020" name="Stud. Mycol.">
        <title>101 Dothideomycetes genomes: a test case for predicting lifestyles and emergence of pathogens.</title>
        <authorList>
            <person name="Haridas S."/>
            <person name="Albert R."/>
            <person name="Binder M."/>
            <person name="Bloem J."/>
            <person name="Labutti K."/>
            <person name="Salamov A."/>
            <person name="Andreopoulos B."/>
            <person name="Baker S."/>
            <person name="Barry K."/>
            <person name="Bills G."/>
            <person name="Bluhm B."/>
            <person name="Cannon C."/>
            <person name="Castanera R."/>
            <person name="Culley D."/>
            <person name="Daum C."/>
            <person name="Ezra D."/>
            <person name="Gonzalez J."/>
            <person name="Henrissat B."/>
            <person name="Kuo A."/>
            <person name="Liang C."/>
            <person name="Lipzen A."/>
            <person name="Lutzoni F."/>
            <person name="Magnuson J."/>
            <person name="Mondo S."/>
            <person name="Nolan M."/>
            <person name="Ohm R."/>
            <person name="Pangilinan J."/>
            <person name="Park H.-J."/>
            <person name="Ramirez L."/>
            <person name="Alfaro M."/>
            <person name="Sun H."/>
            <person name="Tritt A."/>
            <person name="Yoshinaga Y."/>
            <person name="Zwiers L.-H."/>
            <person name="Turgeon B."/>
            <person name="Goodwin S."/>
            <person name="Spatafora J."/>
            <person name="Crous P."/>
            <person name="Grigoriev I."/>
        </authorList>
    </citation>
    <scope>NUCLEOTIDE SEQUENCE</scope>
    <source>
        <strain evidence="1">CBS 627.86</strain>
    </source>
</reference>
<organism evidence="1 2">
    <name type="scientific">Lophiotrema nucula</name>
    <dbReference type="NCBI Taxonomy" id="690887"/>
    <lineage>
        <taxon>Eukaryota</taxon>
        <taxon>Fungi</taxon>
        <taxon>Dikarya</taxon>
        <taxon>Ascomycota</taxon>
        <taxon>Pezizomycotina</taxon>
        <taxon>Dothideomycetes</taxon>
        <taxon>Pleosporomycetidae</taxon>
        <taxon>Pleosporales</taxon>
        <taxon>Lophiotremataceae</taxon>
        <taxon>Lophiotrema</taxon>
    </lineage>
</organism>
<dbReference type="AlphaFoldDB" id="A0A6A5YJT3"/>
<evidence type="ECO:0000313" key="1">
    <source>
        <dbReference type="EMBL" id="KAF2107432.1"/>
    </source>
</evidence>
<protein>
    <submittedName>
        <fullName evidence="1">Uncharacterized protein</fullName>
    </submittedName>
</protein>
<proteinExistence type="predicted"/>
<dbReference type="Proteomes" id="UP000799770">
    <property type="component" value="Unassembled WGS sequence"/>
</dbReference>
<keyword evidence="2" id="KW-1185">Reference proteome</keyword>
<dbReference type="EMBL" id="ML977354">
    <property type="protein sequence ID" value="KAF2107432.1"/>
    <property type="molecule type" value="Genomic_DNA"/>
</dbReference>